<keyword evidence="4" id="KW-1185">Reference proteome</keyword>
<comment type="caution">
    <text evidence="3">The sequence shown here is derived from an EMBL/GenBank/DDBJ whole genome shotgun (WGS) entry which is preliminary data.</text>
</comment>
<dbReference type="RefSeq" id="XP_015662183.1">
    <property type="nucleotide sequence ID" value="XM_015798705.1"/>
</dbReference>
<dbReference type="Proteomes" id="UP000037923">
    <property type="component" value="Unassembled WGS sequence"/>
</dbReference>
<evidence type="ECO:0000313" key="4">
    <source>
        <dbReference type="Proteomes" id="UP000037923"/>
    </source>
</evidence>
<feature type="region of interest" description="Disordered" evidence="1">
    <location>
        <begin position="697"/>
        <end position="750"/>
    </location>
</feature>
<dbReference type="InterPro" id="IPR001357">
    <property type="entry name" value="BRCT_dom"/>
</dbReference>
<evidence type="ECO:0000259" key="2">
    <source>
        <dbReference type="PROSITE" id="PS50172"/>
    </source>
</evidence>
<protein>
    <recommendedName>
        <fullName evidence="2">BRCT domain-containing protein</fullName>
    </recommendedName>
</protein>
<organism evidence="3 4">
    <name type="scientific">Leptomonas pyrrhocoris</name>
    <name type="common">Firebug parasite</name>
    <dbReference type="NCBI Taxonomy" id="157538"/>
    <lineage>
        <taxon>Eukaryota</taxon>
        <taxon>Discoba</taxon>
        <taxon>Euglenozoa</taxon>
        <taxon>Kinetoplastea</taxon>
        <taxon>Metakinetoplastina</taxon>
        <taxon>Trypanosomatida</taxon>
        <taxon>Trypanosomatidae</taxon>
        <taxon>Leishmaniinae</taxon>
        <taxon>Leptomonas</taxon>
    </lineage>
</organism>
<feature type="region of interest" description="Disordered" evidence="1">
    <location>
        <begin position="380"/>
        <end position="465"/>
    </location>
</feature>
<evidence type="ECO:0000256" key="1">
    <source>
        <dbReference type="SAM" id="MobiDB-lite"/>
    </source>
</evidence>
<dbReference type="PROSITE" id="PS50172">
    <property type="entry name" value="BRCT"/>
    <property type="match status" value="1"/>
</dbReference>
<dbReference type="GeneID" id="26902279"/>
<dbReference type="RefSeq" id="XP_015662184.1">
    <property type="nucleotide sequence ID" value="XM_015798706.1"/>
</dbReference>
<proteinExistence type="predicted"/>
<dbReference type="VEuPathDB" id="TriTrypDB:LpyrH10_03_1350"/>
<feature type="compositionally biased region" description="Acidic residues" evidence="1">
    <location>
        <begin position="452"/>
        <end position="462"/>
    </location>
</feature>
<dbReference type="AlphaFoldDB" id="A0A0N0DY51"/>
<dbReference type="EMBL" id="LGTL01000003">
    <property type="protein sequence ID" value="KPA83744.1"/>
    <property type="molecule type" value="Genomic_DNA"/>
</dbReference>
<gene>
    <name evidence="3" type="ORF">ABB37_01984</name>
</gene>
<name>A0A0N0DY51_LEPPY</name>
<dbReference type="EMBL" id="LGTL01000003">
    <property type="protein sequence ID" value="KPA83745.1"/>
    <property type="molecule type" value="Genomic_DNA"/>
</dbReference>
<sequence>MDTQMDPSQRRFTDSLSNLDDAETVELLSQDSGSTVSSTPPLRDSCSEDAAWRLNAPEEQLRRRAEHHLTSVPELRRAQDWNELINPAESKNGFTAVSATSAPAWADAHPNAAVIFLRWHAYPSSLLADKASWASPWVPYTASLPALCSSSAGGVADTHTAITATPSSGGLDSGVHAQQTHPMGTVQLRIGRSALTDCATESDRLGSEERAVVREAAASISRVHCAVHLNFTRANRSTTLPAGDNAERRRCCPTSPRCQSFDVCAVSPATSLNGVPLHPHHRYHLHTEDASCCPDGVVTLKLGPLCSVDVALRGPSTSKHGSPAQERALGSLALHRPPPRQPPPATRDRPTAALTRSSTTSLMTGESTVVLATLSDLSEPVALSDGEGEEVSDRQPLLQSPSEETVAAQALLDDAHNDRVPPLSKRRKSAKPSAKPASAIPANARRSRLEVLTDEDDDDDSDAAVSAVPAPSEFVLFTTGLRLSDEEERELKVLGALVNPHLRFARHAQLLVARTPLARSVKLLTVLPFVHTVVQQSWLDTVLHTHSLAIPLDGFRYSERKLPGSIESENNFDLRETLAKEPQDRQKLLSGQRFWVHKAATPQDPPLNDLKTVLAASGGVATRRVSDANVLIMPQQRPALKCWKSLLEEVGGAAALAQRRQSGLLLVAPDDVFRCVLQQRPLTRSTVVIPRTQLSGLRADNDTSRGRASSSNASSKKSCGGRRSSQGTRKTQRSSTSQRSPRAGTRRRSS</sequence>
<dbReference type="OrthoDB" id="342264at2759"/>
<feature type="compositionally biased region" description="Low complexity" evidence="1">
    <location>
        <begin position="706"/>
        <end position="742"/>
    </location>
</feature>
<dbReference type="OMA" id="QEPPMND"/>
<evidence type="ECO:0000313" key="3">
    <source>
        <dbReference type="EMBL" id="KPA83745.1"/>
    </source>
</evidence>
<feature type="domain" description="BRCT" evidence="2">
    <location>
        <begin position="584"/>
        <end position="689"/>
    </location>
</feature>
<accession>A0A0N0DY51</accession>
<feature type="compositionally biased region" description="Low complexity" evidence="1">
    <location>
        <begin position="351"/>
        <end position="364"/>
    </location>
</feature>
<reference evidence="3 4" key="1">
    <citation type="submission" date="2015-07" db="EMBL/GenBank/DDBJ databases">
        <title>High-quality genome of monoxenous trypanosomatid Leptomonas pyrrhocoris.</title>
        <authorList>
            <person name="Flegontov P."/>
            <person name="Butenko A."/>
            <person name="Firsov S."/>
            <person name="Vlcek C."/>
            <person name="Logacheva M.D."/>
            <person name="Field M."/>
            <person name="Filatov D."/>
            <person name="Flegontova O."/>
            <person name="Gerasimov E."/>
            <person name="Jackson A.P."/>
            <person name="Kelly S."/>
            <person name="Opperdoes F."/>
            <person name="O'Reilly A."/>
            <person name="Votypka J."/>
            <person name="Yurchenko V."/>
            <person name="Lukes J."/>
        </authorList>
    </citation>
    <scope>NUCLEOTIDE SEQUENCE [LARGE SCALE GENOMIC DNA]</scope>
    <source>
        <strain evidence="3">H10</strain>
    </source>
</reference>
<feature type="region of interest" description="Disordered" evidence="1">
    <location>
        <begin position="332"/>
        <end position="366"/>
    </location>
</feature>